<feature type="region of interest" description="Disordered" evidence="1">
    <location>
        <begin position="267"/>
        <end position="289"/>
    </location>
</feature>
<dbReference type="EMBL" id="JELW01000005">
    <property type="protein sequence ID" value="EXV02423.1"/>
    <property type="molecule type" value="Genomic_DNA"/>
</dbReference>
<gene>
    <name evidence="2" type="ORF">X797_004553</name>
</gene>
<protein>
    <submittedName>
        <fullName evidence="2">Uncharacterized protein</fullName>
    </submittedName>
</protein>
<dbReference type="Proteomes" id="UP000030151">
    <property type="component" value="Unassembled WGS sequence"/>
</dbReference>
<feature type="compositionally biased region" description="Basic and acidic residues" evidence="1">
    <location>
        <begin position="137"/>
        <end position="146"/>
    </location>
</feature>
<evidence type="ECO:0000256" key="1">
    <source>
        <dbReference type="SAM" id="MobiDB-lite"/>
    </source>
</evidence>
<reference evidence="2 3" key="1">
    <citation type="submission" date="2014-02" db="EMBL/GenBank/DDBJ databases">
        <title>The genome sequence of the entomopathogenic fungus Metarhizium robertsii ARSEF 2575.</title>
        <authorList>
            <person name="Giuliano Garisto Donzelli B."/>
            <person name="Roe B.A."/>
            <person name="Macmil S.L."/>
            <person name="Krasnoff S.B."/>
            <person name="Gibson D.M."/>
        </authorList>
    </citation>
    <scope>NUCLEOTIDE SEQUENCE [LARGE SCALE GENOMIC DNA]</scope>
    <source>
        <strain evidence="2 3">ARSEF 2575</strain>
    </source>
</reference>
<evidence type="ECO:0000313" key="2">
    <source>
        <dbReference type="EMBL" id="EXV02423.1"/>
    </source>
</evidence>
<organism evidence="2 3">
    <name type="scientific">Metarhizium robertsii</name>
    <dbReference type="NCBI Taxonomy" id="568076"/>
    <lineage>
        <taxon>Eukaryota</taxon>
        <taxon>Fungi</taxon>
        <taxon>Dikarya</taxon>
        <taxon>Ascomycota</taxon>
        <taxon>Pezizomycotina</taxon>
        <taxon>Sordariomycetes</taxon>
        <taxon>Hypocreomycetidae</taxon>
        <taxon>Hypocreales</taxon>
        <taxon>Clavicipitaceae</taxon>
        <taxon>Metarhizium</taxon>
    </lineage>
</organism>
<dbReference type="OrthoDB" id="4938326at2759"/>
<feature type="region of interest" description="Disordered" evidence="1">
    <location>
        <begin position="102"/>
        <end position="121"/>
    </location>
</feature>
<feature type="region of interest" description="Disordered" evidence="1">
    <location>
        <begin position="518"/>
        <end position="558"/>
    </location>
</feature>
<feature type="compositionally biased region" description="Basic and acidic residues" evidence="1">
    <location>
        <begin position="108"/>
        <end position="118"/>
    </location>
</feature>
<name>A0A0A1UYK2_9HYPO</name>
<feature type="region of interest" description="Disordered" evidence="1">
    <location>
        <begin position="137"/>
        <end position="196"/>
    </location>
</feature>
<dbReference type="AlphaFoldDB" id="A0A0A1UYK2"/>
<accession>A0A0A1UYK2</accession>
<feature type="compositionally biased region" description="Basic residues" evidence="1">
    <location>
        <begin position="147"/>
        <end position="157"/>
    </location>
</feature>
<proteinExistence type="predicted"/>
<evidence type="ECO:0000313" key="3">
    <source>
        <dbReference type="Proteomes" id="UP000030151"/>
    </source>
</evidence>
<sequence length="613" mass="67606">MPRGTIDEAKRQPVNLAPAQVAPAFTCCSDHSAESSRTKGASQADYTPSSCLVNLTLSFYVESLSCIISIFKSMNWTEGARARAPKNRRDEELSRQQEFFAKARRRHAAEAKSTEVARRHQSQAAVIFDIEDRRNTAETLTQERDRTRRHSAQKRPRNGSTASPSPRITPAINSPAQQERALSPRNANEVNVPTGAADIKAKKQRLLRKDDWTGISLQKSLTIDYPQPTKMQHAIAELSVPAHSSSLSNRSSGSRSLQRLWWSDQSCSTTSSLPREDGSPQSLYHPRPQRSVNISNLLHAKSPRPESVSTVRAQNGSQCTLDMFPSVDIGRSVDGFNYGYDNSLGISLPRNSPKCGKRPEQRNAELRHMNPPYTDHDPQVPAVAPRGLDADGELVHAGTRYPYFLSANEQPYPKTLAACGSSASICHPSPSSRLTDDNLLSIALPSRLNTQDLVDILQESNTYKQHRNQGSTILSNLPAHPHLTQDIGGIETACRNPLESSRPSIPDPMATNAAQYLSSAPKTPNTKPYLIHPSSTKRKSPSADTHHPALKPAISKPDVVYRQPQPFVGKLASSETQHAPMYAAQLLTSRARKRTSNRPDIRALPNHDQDPIE</sequence>
<feature type="compositionally biased region" description="Polar residues" evidence="1">
    <location>
        <begin position="158"/>
        <end position="177"/>
    </location>
</feature>
<dbReference type="HOGENOM" id="CLU_411130_0_0_1"/>
<feature type="compositionally biased region" description="Basic and acidic residues" evidence="1">
    <location>
        <begin position="597"/>
        <end position="613"/>
    </location>
</feature>
<comment type="caution">
    <text evidence="2">The sequence shown here is derived from an EMBL/GenBank/DDBJ whole genome shotgun (WGS) entry which is preliminary data.</text>
</comment>
<feature type="region of interest" description="Disordered" evidence="1">
    <location>
        <begin position="586"/>
        <end position="613"/>
    </location>
</feature>